<sequence length="94" mass="10940">MLVGKRTPESKRQFRKRWRSYKGPERKMWSPSSRQHSHADESVMRSLAMCLGWNPPTPTRISESLEASVKIVCHPIQMFTIKKKKLDINIGIAF</sequence>
<reference evidence="2 3" key="1">
    <citation type="journal article" date="2019" name="Commun. Biol.">
        <title>The bagworm genome reveals a unique fibroin gene that provides high tensile strength.</title>
        <authorList>
            <person name="Kono N."/>
            <person name="Nakamura H."/>
            <person name="Ohtoshi R."/>
            <person name="Tomita M."/>
            <person name="Numata K."/>
            <person name="Arakawa K."/>
        </authorList>
    </citation>
    <scope>NUCLEOTIDE SEQUENCE [LARGE SCALE GENOMIC DNA]</scope>
</reference>
<evidence type="ECO:0000313" key="3">
    <source>
        <dbReference type="Proteomes" id="UP000299102"/>
    </source>
</evidence>
<dbReference type="EMBL" id="BGZK01001690">
    <property type="protein sequence ID" value="GBP84606.1"/>
    <property type="molecule type" value="Genomic_DNA"/>
</dbReference>
<evidence type="ECO:0000313" key="2">
    <source>
        <dbReference type="EMBL" id="GBP84606.1"/>
    </source>
</evidence>
<gene>
    <name evidence="2" type="ORF">EVAR_55310_1</name>
</gene>
<dbReference type="Proteomes" id="UP000299102">
    <property type="component" value="Unassembled WGS sequence"/>
</dbReference>
<accession>A0A4C1Z7P7</accession>
<dbReference type="AlphaFoldDB" id="A0A4C1Z7P7"/>
<proteinExistence type="predicted"/>
<keyword evidence="3" id="KW-1185">Reference proteome</keyword>
<protein>
    <submittedName>
        <fullName evidence="2">Uncharacterized protein</fullName>
    </submittedName>
</protein>
<feature type="compositionally biased region" description="Basic and acidic residues" evidence="1">
    <location>
        <begin position="1"/>
        <end position="12"/>
    </location>
</feature>
<organism evidence="2 3">
    <name type="scientific">Eumeta variegata</name>
    <name type="common">Bagworm moth</name>
    <name type="synonym">Eumeta japonica</name>
    <dbReference type="NCBI Taxonomy" id="151549"/>
    <lineage>
        <taxon>Eukaryota</taxon>
        <taxon>Metazoa</taxon>
        <taxon>Ecdysozoa</taxon>
        <taxon>Arthropoda</taxon>
        <taxon>Hexapoda</taxon>
        <taxon>Insecta</taxon>
        <taxon>Pterygota</taxon>
        <taxon>Neoptera</taxon>
        <taxon>Endopterygota</taxon>
        <taxon>Lepidoptera</taxon>
        <taxon>Glossata</taxon>
        <taxon>Ditrysia</taxon>
        <taxon>Tineoidea</taxon>
        <taxon>Psychidae</taxon>
        <taxon>Oiketicinae</taxon>
        <taxon>Eumeta</taxon>
    </lineage>
</organism>
<evidence type="ECO:0000256" key="1">
    <source>
        <dbReference type="SAM" id="MobiDB-lite"/>
    </source>
</evidence>
<feature type="region of interest" description="Disordered" evidence="1">
    <location>
        <begin position="1"/>
        <end position="37"/>
    </location>
</feature>
<name>A0A4C1Z7P7_EUMVA</name>
<comment type="caution">
    <text evidence="2">The sequence shown here is derived from an EMBL/GenBank/DDBJ whole genome shotgun (WGS) entry which is preliminary data.</text>
</comment>